<evidence type="ECO:0000313" key="3">
    <source>
        <dbReference type="Proteomes" id="UP000297245"/>
    </source>
</evidence>
<accession>A0A4S8MMA5</accession>
<feature type="compositionally biased region" description="Low complexity" evidence="1">
    <location>
        <begin position="175"/>
        <end position="193"/>
    </location>
</feature>
<feature type="region of interest" description="Disordered" evidence="1">
    <location>
        <begin position="406"/>
        <end position="430"/>
    </location>
</feature>
<gene>
    <name evidence="2" type="ORF">K435DRAFT_962139</name>
</gene>
<feature type="region of interest" description="Disordered" evidence="1">
    <location>
        <begin position="248"/>
        <end position="359"/>
    </location>
</feature>
<dbReference type="AlphaFoldDB" id="A0A4S8MMA5"/>
<feature type="compositionally biased region" description="Pro residues" evidence="1">
    <location>
        <begin position="274"/>
        <end position="285"/>
    </location>
</feature>
<organism evidence="2 3">
    <name type="scientific">Dendrothele bispora (strain CBS 962.96)</name>
    <dbReference type="NCBI Taxonomy" id="1314807"/>
    <lineage>
        <taxon>Eukaryota</taxon>
        <taxon>Fungi</taxon>
        <taxon>Dikarya</taxon>
        <taxon>Basidiomycota</taxon>
        <taxon>Agaricomycotina</taxon>
        <taxon>Agaricomycetes</taxon>
        <taxon>Agaricomycetidae</taxon>
        <taxon>Agaricales</taxon>
        <taxon>Agaricales incertae sedis</taxon>
        <taxon>Dendrothele</taxon>
    </lineage>
</organism>
<feature type="compositionally biased region" description="Low complexity" evidence="1">
    <location>
        <begin position="1"/>
        <end position="12"/>
    </location>
</feature>
<reference evidence="2 3" key="1">
    <citation type="journal article" date="2019" name="Nat. Ecol. Evol.">
        <title>Megaphylogeny resolves global patterns of mushroom evolution.</title>
        <authorList>
            <person name="Varga T."/>
            <person name="Krizsan K."/>
            <person name="Foldi C."/>
            <person name="Dima B."/>
            <person name="Sanchez-Garcia M."/>
            <person name="Sanchez-Ramirez S."/>
            <person name="Szollosi G.J."/>
            <person name="Szarkandi J.G."/>
            <person name="Papp V."/>
            <person name="Albert L."/>
            <person name="Andreopoulos W."/>
            <person name="Angelini C."/>
            <person name="Antonin V."/>
            <person name="Barry K.W."/>
            <person name="Bougher N.L."/>
            <person name="Buchanan P."/>
            <person name="Buyck B."/>
            <person name="Bense V."/>
            <person name="Catcheside P."/>
            <person name="Chovatia M."/>
            <person name="Cooper J."/>
            <person name="Damon W."/>
            <person name="Desjardin D."/>
            <person name="Finy P."/>
            <person name="Geml J."/>
            <person name="Haridas S."/>
            <person name="Hughes K."/>
            <person name="Justo A."/>
            <person name="Karasinski D."/>
            <person name="Kautmanova I."/>
            <person name="Kiss B."/>
            <person name="Kocsube S."/>
            <person name="Kotiranta H."/>
            <person name="LaButti K.M."/>
            <person name="Lechner B.E."/>
            <person name="Liimatainen K."/>
            <person name="Lipzen A."/>
            <person name="Lukacs Z."/>
            <person name="Mihaltcheva S."/>
            <person name="Morgado L.N."/>
            <person name="Niskanen T."/>
            <person name="Noordeloos M.E."/>
            <person name="Ohm R.A."/>
            <person name="Ortiz-Santana B."/>
            <person name="Ovrebo C."/>
            <person name="Racz N."/>
            <person name="Riley R."/>
            <person name="Savchenko A."/>
            <person name="Shiryaev A."/>
            <person name="Soop K."/>
            <person name="Spirin V."/>
            <person name="Szebenyi C."/>
            <person name="Tomsovsky M."/>
            <person name="Tulloss R.E."/>
            <person name="Uehling J."/>
            <person name="Grigoriev I.V."/>
            <person name="Vagvolgyi C."/>
            <person name="Papp T."/>
            <person name="Martin F.M."/>
            <person name="Miettinen O."/>
            <person name="Hibbett D.S."/>
            <person name="Nagy L.G."/>
        </authorList>
    </citation>
    <scope>NUCLEOTIDE SEQUENCE [LARGE SCALE GENOMIC DNA]</scope>
    <source>
        <strain evidence="2 3">CBS 962.96</strain>
    </source>
</reference>
<protein>
    <submittedName>
        <fullName evidence="2">Uncharacterized protein</fullName>
    </submittedName>
</protein>
<feature type="region of interest" description="Disordered" evidence="1">
    <location>
        <begin position="47"/>
        <end position="130"/>
    </location>
</feature>
<evidence type="ECO:0000313" key="2">
    <source>
        <dbReference type="EMBL" id="THV04017.1"/>
    </source>
</evidence>
<sequence length="481" mass="53234">MSATTTTATSVVLYPTPPPTSNTLTSLQRSHLMRSTKKLERVLGYTPRFMDSMPPSPSYLDWSDDEDSYYRPSSRSGGSTTTTTTTKTTSTSRTKRSSSSILRPPSSRSIRSTKSSSSSRSSSLSSSSYDDCHYWSDTDSVTGNGIRSNNSKNPPLLRLALASHPSVKDIKISRSLSGSPFASSSSSSASSASDSEEDLRFTLRPRHSRTNRDSLLLSPAFHIPSASTTRREKMERLRKRLGEGVPVELVFPPSPFDEESDSENDNHINIAQPAPAPAYPIPPVPASATARPSSRTNNNNNGGVSNARDSLISLTTPHHANRVHRIKRKPVPKLHLDSSSSPSVVARDEKNEEDEFEPPVPALPLHWKLPKQTKQLKVEIEIEDVDVDDDVVKRLSLILESPLEESPLEPEGLWSTTPTTTTTATTTDTMAKKRKRFSRNITSEWFSEDEHEHEQGHAFGGEMVTFEEYMRMVELEFGTEN</sequence>
<feature type="region of interest" description="Disordered" evidence="1">
    <location>
        <begin position="1"/>
        <end position="33"/>
    </location>
</feature>
<name>A0A4S8MMA5_DENBC</name>
<feature type="compositionally biased region" description="Low complexity" evidence="1">
    <location>
        <begin position="73"/>
        <end position="128"/>
    </location>
</feature>
<proteinExistence type="predicted"/>
<dbReference type="OrthoDB" id="3034829at2759"/>
<feature type="region of interest" description="Disordered" evidence="1">
    <location>
        <begin position="175"/>
        <end position="215"/>
    </location>
</feature>
<evidence type="ECO:0000256" key="1">
    <source>
        <dbReference type="SAM" id="MobiDB-lite"/>
    </source>
</evidence>
<dbReference type="Proteomes" id="UP000297245">
    <property type="component" value="Unassembled WGS sequence"/>
</dbReference>
<feature type="compositionally biased region" description="Low complexity" evidence="1">
    <location>
        <begin position="409"/>
        <end position="429"/>
    </location>
</feature>
<keyword evidence="3" id="KW-1185">Reference proteome</keyword>
<dbReference type="EMBL" id="ML179061">
    <property type="protein sequence ID" value="THV04017.1"/>
    <property type="molecule type" value="Genomic_DNA"/>
</dbReference>
<feature type="compositionally biased region" description="Basic residues" evidence="1">
    <location>
        <begin position="319"/>
        <end position="332"/>
    </location>
</feature>